<feature type="region of interest" description="Disordered" evidence="9">
    <location>
        <begin position="114"/>
        <end position="145"/>
    </location>
</feature>
<dbReference type="InterPro" id="IPR024230">
    <property type="entry name" value="GspL_cyto_dom"/>
</dbReference>
<evidence type="ECO:0000256" key="7">
    <source>
        <dbReference type="ARBA" id="ARBA00022989"/>
    </source>
</evidence>
<dbReference type="NCBIfam" id="TIGR01709">
    <property type="entry name" value="typeII_sec_gspL"/>
    <property type="match status" value="1"/>
</dbReference>
<evidence type="ECO:0000256" key="9">
    <source>
        <dbReference type="SAM" id="MobiDB-lite"/>
    </source>
</evidence>
<dbReference type="GO" id="GO:0009276">
    <property type="term" value="C:Gram-negative-bacterium-type cell wall"/>
    <property type="evidence" value="ECO:0007669"/>
    <property type="project" value="InterPro"/>
</dbReference>
<gene>
    <name evidence="12" type="ORF">MNBD_GAMMA09-1358</name>
</gene>
<feature type="domain" description="GspL cytoplasmic actin-ATPase-like" evidence="10">
    <location>
        <begin position="146"/>
        <end position="290"/>
    </location>
</feature>
<protein>
    <recommendedName>
        <fullName evidence="13">General secretion pathway protein L</fullName>
    </recommendedName>
</protein>
<comment type="subcellular location">
    <subcellularLocation>
        <location evidence="1">Cell inner membrane</location>
        <topology evidence="1">Single-pass membrane protein</topology>
    </subcellularLocation>
</comment>
<keyword evidence="7" id="KW-1133">Transmembrane helix</keyword>
<dbReference type="Pfam" id="PF05134">
    <property type="entry name" value="T2SSL"/>
    <property type="match status" value="2"/>
</dbReference>
<evidence type="ECO:0000256" key="6">
    <source>
        <dbReference type="ARBA" id="ARBA00022927"/>
    </source>
</evidence>
<proteinExistence type="predicted"/>
<evidence type="ECO:0000313" key="12">
    <source>
        <dbReference type="EMBL" id="VAW64232.1"/>
    </source>
</evidence>
<keyword evidence="8" id="KW-0472">Membrane</keyword>
<evidence type="ECO:0000256" key="4">
    <source>
        <dbReference type="ARBA" id="ARBA00022519"/>
    </source>
</evidence>
<dbReference type="InterPro" id="IPR025691">
    <property type="entry name" value="GspL_pp_dom"/>
</dbReference>
<keyword evidence="2" id="KW-0813">Transport</keyword>
<feature type="domain" description="GspL cytoplasmic actin-ATPase-like" evidence="10">
    <location>
        <begin position="44"/>
        <end position="110"/>
    </location>
</feature>
<evidence type="ECO:0000259" key="11">
    <source>
        <dbReference type="Pfam" id="PF12693"/>
    </source>
</evidence>
<sequence length="454" mass="50832">MSEFLVIHYKPGQYSPGQPDSDSNPAFLYWALGGDQHPSITLGHSNLDELQVAARGKKVTILIDSHFTTVELVSVPSKNRSKQLLAIPYAMEDLLAEDIEDTHFALGKSASSSTKSAYKTQETEDNESTQTDTRKVETDAVENSPDDANKVPVIAIQRCLLEETLERFKQYQIYPEVVTADSVALPGDFSSWSVLLDEDSALIKTGQTQTHSCDRENLPLILQALIDQHDYKPDTIAYYYKADDEIAESLLSDIEIPFELKPYQTHALEIFIQNLKNTQALNLLQGEFTIKRESNTWLQPWKSAAIAASVWMILHLTYASIMSTQLEDKNINLTKQIEREFKRAIPDARKMVNMQKRVGRRLKELQATGQGTNATGFLDILSKVSPTLANNDKLDIKGAVFRNNYIDVDLTAKTLQDIEQVKNQLTKVSGINAILSTSVEKGKVKGRLRLEAKG</sequence>
<evidence type="ECO:0008006" key="13">
    <source>
        <dbReference type="Google" id="ProtNLM"/>
    </source>
</evidence>
<evidence type="ECO:0000256" key="1">
    <source>
        <dbReference type="ARBA" id="ARBA00004377"/>
    </source>
</evidence>
<evidence type="ECO:0000256" key="5">
    <source>
        <dbReference type="ARBA" id="ARBA00022692"/>
    </source>
</evidence>
<dbReference type="Gene3D" id="3.30.420.380">
    <property type="match status" value="1"/>
</dbReference>
<evidence type="ECO:0000256" key="8">
    <source>
        <dbReference type="ARBA" id="ARBA00023136"/>
    </source>
</evidence>
<dbReference type="EMBL" id="UOFI01000054">
    <property type="protein sequence ID" value="VAW64232.1"/>
    <property type="molecule type" value="Genomic_DNA"/>
</dbReference>
<dbReference type="GO" id="GO:0005886">
    <property type="term" value="C:plasma membrane"/>
    <property type="evidence" value="ECO:0007669"/>
    <property type="project" value="UniProtKB-SubCell"/>
</dbReference>
<dbReference type="Pfam" id="PF12693">
    <property type="entry name" value="GspL_C"/>
    <property type="match status" value="1"/>
</dbReference>
<dbReference type="CDD" id="cd24017">
    <property type="entry name" value="ASKHA_T2SSL_N"/>
    <property type="match status" value="1"/>
</dbReference>
<keyword evidence="3" id="KW-1003">Cell membrane</keyword>
<keyword evidence="5" id="KW-0812">Transmembrane</keyword>
<dbReference type="GO" id="GO:0015627">
    <property type="term" value="C:type II protein secretion system complex"/>
    <property type="evidence" value="ECO:0007669"/>
    <property type="project" value="InterPro"/>
</dbReference>
<accession>A0A3B0XM69</accession>
<dbReference type="Gene3D" id="3.30.420.370">
    <property type="match status" value="1"/>
</dbReference>
<dbReference type="SUPFAM" id="SSF53067">
    <property type="entry name" value="Actin-like ATPase domain"/>
    <property type="match status" value="1"/>
</dbReference>
<organism evidence="12">
    <name type="scientific">hydrothermal vent metagenome</name>
    <dbReference type="NCBI Taxonomy" id="652676"/>
    <lineage>
        <taxon>unclassified sequences</taxon>
        <taxon>metagenomes</taxon>
        <taxon>ecological metagenomes</taxon>
    </lineage>
</organism>
<dbReference type="Gene3D" id="3.30.1360.100">
    <property type="entry name" value="General secretion pathway protein M, EpsM"/>
    <property type="match status" value="1"/>
</dbReference>
<keyword evidence="6" id="KW-0653">Protein transport</keyword>
<reference evidence="12" key="1">
    <citation type="submission" date="2018-06" db="EMBL/GenBank/DDBJ databases">
        <authorList>
            <person name="Zhirakovskaya E."/>
        </authorList>
    </citation>
    <scope>NUCLEOTIDE SEQUENCE</scope>
</reference>
<dbReference type="InterPro" id="IPR007812">
    <property type="entry name" value="T2SS_protein-GspL"/>
</dbReference>
<dbReference type="AlphaFoldDB" id="A0A3B0XM69"/>
<feature type="domain" description="GspL periplasmic" evidence="11">
    <location>
        <begin position="299"/>
        <end position="450"/>
    </location>
</feature>
<dbReference type="InterPro" id="IPR043129">
    <property type="entry name" value="ATPase_NBD"/>
</dbReference>
<keyword evidence="4" id="KW-0997">Cell inner membrane</keyword>
<evidence type="ECO:0000256" key="3">
    <source>
        <dbReference type="ARBA" id="ARBA00022475"/>
    </source>
</evidence>
<dbReference type="PIRSF" id="PIRSF015761">
    <property type="entry name" value="Protein_L"/>
    <property type="match status" value="1"/>
</dbReference>
<evidence type="ECO:0000256" key="2">
    <source>
        <dbReference type="ARBA" id="ARBA00022448"/>
    </source>
</evidence>
<dbReference type="GO" id="GO:0015628">
    <property type="term" value="P:protein secretion by the type II secretion system"/>
    <property type="evidence" value="ECO:0007669"/>
    <property type="project" value="InterPro"/>
</dbReference>
<name>A0A3B0XM69_9ZZZZ</name>
<evidence type="ECO:0000259" key="10">
    <source>
        <dbReference type="Pfam" id="PF05134"/>
    </source>
</evidence>